<evidence type="ECO:0000313" key="5">
    <source>
        <dbReference type="EMBL" id="MBS3061991.1"/>
    </source>
</evidence>
<protein>
    <submittedName>
        <fullName evidence="5">Polysaccharide deacetylase family protein</fullName>
    </submittedName>
</protein>
<comment type="caution">
    <text evidence="5">The sequence shown here is derived from an EMBL/GenBank/DDBJ whole genome shotgun (WGS) entry which is preliminary data.</text>
</comment>
<dbReference type="GO" id="GO:0005576">
    <property type="term" value="C:extracellular region"/>
    <property type="evidence" value="ECO:0007669"/>
    <property type="project" value="UniProtKB-SubCell"/>
</dbReference>
<keyword evidence="3" id="KW-1133">Transmembrane helix</keyword>
<accession>A0A8T4L575</accession>
<dbReference type="InterPro" id="IPR051398">
    <property type="entry name" value="Polysacch_Deacetylase"/>
</dbReference>
<keyword evidence="2" id="KW-0732">Signal</keyword>
<feature type="domain" description="NodB homology" evidence="4">
    <location>
        <begin position="120"/>
        <end position="193"/>
    </location>
</feature>
<dbReference type="PANTHER" id="PTHR34216">
    <property type="match status" value="1"/>
</dbReference>
<dbReference type="GO" id="GO:0005975">
    <property type="term" value="P:carbohydrate metabolic process"/>
    <property type="evidence" value="ECO:0007669"/>
    <property type="project" value="InterPro"/>
</dbReference>
<proteinExistence type="predicted"/>
<dbReference type="Gene3D" id="2.60.120.560">
    <property type="entry name" value="Exo-inulinase, domain 1"/>
    <property type="match status" value="1"/>
</dbReference>
<dbReference type="Gene3D" id="3.20.20.370">
    <property type="entry name" value="Glycoside hydrolase/deacetylase"/>
    <property type="match status" value="1"/>
</dbReference>
<evidence type="ECO:0000256" key="2">
    <source>
        <dbReference type="ARBA" id="ARBA00022729"/>
    </source>
</evidence>
<dbReference type="Proteomes" id="UP000675968">
    <property type="component" value="Unassembled WGS sequence"/>
</dbReference>
<organism evidence="5 6">
    <name type="scientific">Candidatus Iainarchaeum sp</name>
    <dbReference type="NCBI Taxonomy" id="3101447"/>
    <lineage>
        <taxon>Archaea</taxon>
        <taxon>Candidatus Iainarchaeota</taxon>
        <taxon>Candidatus Iainarchaeia</taxon>
        <taxon>Candidatus Iainarchaeales</taxon>
        <taxon>Candidatus Iainarchaeaceae</taxon>
        <taxon>Candidatus Iainarchaeum</taxon>
    </lineage>
</organism>
<dbReference type="Pfam" id="PF01522">
    <property type="entry name" value="Polysacc_deac_1"/>
    <property type="match status" value="1"/>
</dbReference>
<dbReference type="InterPro" id="IPR011330">
    <property type="entry name" value="Glyco_hydro/deAcase_b/a-brl"/>
</dbReference>
<gene>
    <name evidence="5" type="ORF">J4215_05405</name>
</gene>
<keyword evidence="3" id="KW-0812">Transmembrane</keyword>
<keyword evidence="3" id="KW-0472">Membrane</keyword>
<dbReference type="InterPro" id="IPR002509">
    <property type="entry name" value="NODB_dom"/>
</dbReference>
<dbReference type="AlphaFoldDB" id="A0A8T4L575"/>
<reference evidence="5" key="2">
    <citation type="submission" date="2021-05" db="EMBL/GenBank/DDBJ databases">
        <title>Protein family content uncovers lineage relationships and bacterial pathway maintenance mechanisms in DPANN archaea.</title>
        <authorList>
            <person name="Castelle C.J."/>
            <person name="Meheust R."/>
            <person name="Jaffe A.L."/>
            <person name="Seitz K."/>
            <person name="Gong X."/>
            <person name="Baker B.J."/>
            <person name="Banfield J.F."/>
        </authorList>
    </citation>
    <scope>NUCLEOTIDE SEQUENCE</scope>
    <source>
        <strain evidence="5">RIFCSPLOWO2_01_FULL_AR10_48_17</strain>
    </source>
</reference>
<evidence type="ECO:0000256" key="1">
    <source>
        <dbReference type="ARBA" id="ARBA00004613"/>
    </source>
</evidence>
<name>A0A8T4L575_9ARCH</name>
<evidence type="ECO:0000259" key="4">
    <source>
        <dbReference type="Pfam" id="PF01522"/>
    </source>
</evidence>
<feature type="transmembrane region" description="Helical" evidence="3">
    <location>
        <begin position="6"/>
        <end position="24"/>
    </location>
</feature>
<comment type="subcellular location">
    <subcellularLocation>
        <location evidence="1">Secreted</location>
    </subcellularLocation>
</comment>
<evidence type="ECO:0000313" key="6">
    <source>
        <dbReference type="Proteomes" id="UP000675968"/>
    </source>
</evidence>
<dbReference type="SUPFAM" id="SSF88713">
    <property type="entry name" value="Glycoside hydrolase/deacetylase"/>
    <property type="match status" value="1"/>
</dbReference>
<sequence length="509" mass="57961">MRLKEVAIVLVLVFIFAVLLVKYYDPKVLNPKPSDFSVDMHVDYLKLEEEIVEKQVFFDENRSGGEAKSVPVLVYHGVTPFPESGSVTIDQFKQHMFALKKAGYETVTQKDLYEFLKGTKTLPDKSFVLTFDDGRKSSFYNTDLILKALDYKAAMFIVAKYSVEGNHRYYLNKAEINEMRATGRWEIGAHSYNGHVTIPIDSASNRNSFYGNKLWLNDENRLETDDEFYSRVGTDLIKAKNLVREEFNPELLAFALPFSDFGQYKSNDRNVMPIMSLLLKQNFPIVYYQFKPIANRDFRSNYPDPGQGSDFVIRLTVYSEDSALDVMEQMEASRALDLPYAEDYSSRFRWIDNWGKFSLEKDSISLVPGDDKTTGLVYLDGSYLWTDYEYSFSTQFFSDLSVAQLVRYQNPENYLACLFRGNSVSAVMTYNNSTEVLKQAALPSQIHLTDGSFVVLSTFVGPREISCSINGIRVLTANHLDAVSHGGIGIKMFTTVPNQSIVINQISVK</sequence>
<dbReference type="GO" id="GO:0016810">
    <property type="term" value="F:hydrolase activity, acting on carbon-nitrogen (but not peptide) bonds"/>
    <property type="evidence" value="ECO:0007669"/>
    <property type="project" value="InterPro"/>
</dbReference>
<reference evidence="5" key="1">
    <citation type="submission" date="2021-03" db="EMBL/GenBank/DDBJ databases">
        <authorList>
            <person name="Jaffe A."/>
        </authorList>
    </citation>
    <scope>NUCLEOTIDE SEQUENCE</scope>
    <source>
        <strain evidence="5">RIFCSPLOWO2_01_FULL_AR10_48_17</strain>
    </source>
</reference>
<dbReference type="EMBL" id="JAGVWC010000011">
    <property type="protein sequence ID" value="MBS3061991.1"/>
    <property type="molecule type" value="Genomic_DNA"/>
</dbReference>
<evidence type="ECO:0000256" key="3">
    <source>
        <dbReference type="SAM" id="Phobius"/>
    </source>
</evidence>
<dbReference type="PANTHER" id="PTHR34216:SF3">
    <property type="entry name" value="POLY-BETA-1,6-N-ACETYL-D-GLUCOSAMINE N-DEACETYLASE"/>
    <property type="match status" value="1"/>
</dbReference>